<evidence type="ECO:0000313" key="1">
    <source>
        <dbReference type="EMBL" id="GFD05348.1"/>
    </source>
</evidence>
<organism evidence="1">
    <name type="scientific">Tanacetum cinerariifolium</name>
    <name type="common">Dalmatian daisy</name>
    <name type="synonym">Chrysanthemum cinerariifolium</name>
    <dbReference type="NCBI Taxonomy" id="118510"/>
    <lineage>
        <taxon>Eukaryota</taxon>
        <taxon>Viridiplantae</taxon>
        <taxon>Streptophyta</taxon>
        <taxon>Embryophyta</taxon>
        <taxon>Tracheophyta</taxon>
        <taxon>Spermatophyta</taxon>
        <taxon>Magnoliopsida</taxon>
        <taxon>eudicotyledons</taxon>
        <taxon>Gunneridae</taxon>
        <taxon>Pentapetalae</taxon>
        <taxon>asterids</taxon>
        <taxon>campanulids</taxon>
        <taxon>Asterales</taxon>
        <taxon>Asteraceae</taxon>
        <taxon>Asteroideae</taxon>
        <taxon>Anthemideae</taxon>
        <taxon>Anthemidinae</taxon>
        <taxon>Tanacetum</taxon>
    </lineage>
</organism>
<reference evidence="1" key="1">
    <citation type="journal article" date="2019" name="Sci. Rep.">
        <title>Draft genome of Tanacetum cinerariifolium, the natural source of mosquito coil.</title>
        <authorList>
            <person name="Yamashiro T."/>
            <person name="Shiraishi A."/>
            <person name="Satake H."/>
            <person name="Nakayama K."/>
        </authorList>
    </citation>
    <scope>NUCLEOTIDE SEQUENCE</scope>
</reference>
<accession>A0A699T7M0</accession>
<proteinExistence type="predicted"/>
<gene>
    <name evidence="1" type="ORF">Tci_877317</name>
</gene>
<dbReference type="AlphaFoldDB" id="A0A699T7M0"/>
<sequence>DTAVGEPLGLGYEALRRRELAVEEDRVIGTFKAGQSSRYVPGQQGADRVSAFRQPTLTTWVDPEDSKVYTDILVNVPPVAPV</sequence>
<name>A0A699T7M0_TANCI</name>
<feature type="non-terminal residue" evidence="1">
    <location>
        <position position="1"/>
    </location>
</feature>
<dbReference type="EMBL" id="BKCJ011217767">
    <property type="protein sequence ID" value="GFD05348.1"/>
    <property type="molecule type" value="Genomic_DNA"/>
</dbReference>
<comment type="caution">
    <text evidence="1">The sequence shown here is derived from an EMBL/GenBank/DDBJ whole genome shotgun (WGS) entry which is preliminary data.</text>
</comment>
<protein>
    <submittedName>
        <fullName evidence="1">Uncharacterized protein</fullName>
    </submittedName>
</protein>